<dbReference type="PIRSF" id="PIRSF006291">
    <property type="entry name" value="GspM"/>
    <property type="match status" value="1"/>
</dbReference>
<dbReference type="Gene3D" id="3.30.1360.100">
    <property type="entry name" value="General secretion pathway protein M, EpsM"/>
    <property type="match status" value="1"/>
</dbReference>
<dbReference type="GO" id="GO:0005886">
    <property type="term" value="C:plasma membrane"/>
    <property type="evidence" value="ECO:0007669"/>
    <property type="project" value="UniProtKB-SubCell"/>
</dbReference>
<name>A0A1M7Z105_9VIBR</name>
<dbReference type="AlphaFoldDB" id="A0A1M7Z105"/>
<evidence type="ECO:0000256" key="9">
    <source>
        <dbReference type="ARBA" id="ARBA00023136"/>
    </source>
</evidence>
<keyword evidence="7 10" id="KW-0653">Protein transport</keyword>
<evidence type="ECO:0000256" key="2">
    <source>
        <dbReference type="ARBA" id="ARBA00010637"/>
    </source>
</evidence>
<comment type="similarity">
    <text evidence="2 10">Belongs to the GSP M family.</text>
</comment>
<keyword evidence="6 11" id="KW-0812">Transmembrane</keyword>
<evidence type="ECO:0000256" key="5">
    <source>
        <dbReference type="ARBA" id="ARBA00022519"/>
    </source>
</evidence>
<evidence type="ECO:0000256" key="4">
    <source>
        <dbReference type="ARBA" id="ARBA00022475"/>
    </source>
</evidence>
<keyword evidence="4 10" id="KW-1003">Cell membrane</keyword>
<dbReference type="STRING" id="1117707.VQ7734_04138"/>
<keyword evidence="3 10" id="KW-0813">Transport</keyword>
<dbReference type="InterPro" id="IPR007690">
    <property type="entry name" value="T2SS_GspM"/>
</dbReference>
<reference evidence="13" key="1">
    <citation type="submission" date="2016-12" db="EMBL/GenBank/DDBJ databases">
        <authorList>
            <person name="Rodrigo-Torres L."/>
            <person name="Arahal R.D."/>
            <person name="Lucena T."/>
        </authorList>
    </citation>
    <scope>NUCLEOTIDE SEQUENCE [LARGE SCALE GENOMIC DNA]</scope>
</reference>
<dbReference type="GO" id="GO:0015628">
    <property type="term" value="P:protein secretion by the type II secretion system"/>
    <property type="evidence" value="ECO:0007669"/>
    <property type="project" value="InterPro"/>
</dbReference>
<evidence type="ECO:0000256" key="6">
    <source>
        <dbReference type="ARBA" id="ARBA00022692"/>
    </source>
</evidence>
<dbReference type="Proteomes" id="UP000184600">
    <property type="component" value="Unassembled WGS sequence"/>
</dbReference>
<dbReference type="GO" id="GO:0015627">
    <property type="term" value="C:type II protein secretion system complex"/>
    <property type="evidence" value="ECO:0007669"/>
    <property type="project" value="InterPro"/>
</dbReference>
<evidence type="ECO:0000313" key="13">
    <source>
        <dbReference type="Proteomes" id="UP000184600"/>
    </source>
</evidence>
<keyword evidence="9 10" id="KW-0472">Membrane</keyword>
<keyword evidence="8 11" id="KW-1133">Transmembrane helix</keyword>
<accession>A0A1M7Z105</accession>
<dbReference type="SUPFAM" id="SSF103054">
    <property type="entry name" value="General secretion pathway protein M, EpsM"/>
    <property type="match status" value="1"/>
</dbReference>
<comment type="subcellular location">
    <subcellularLocation>
        <location evidence="1">Cell inner membrane</location>
        <topology evidence="1">Single-pass membrane protein</topology>
    </subcellularLocation>
</comment>
<sequence length="163" mass="18873">MNLWVSRCQSWWKSLSLREQKLVLIIAVAAVVVFVYAGLIQPLQQQRAMAVNKLNTEQNLYNWVVSQANKVVDLRGQGGLVASDKPLNQLITNSTRQFGIRLIRIQPMSQSFQVWIEPLSFNQFVDWLVFLQEKYGIRVNVMDIERGKQEGMIEVKRLQLKRG</sequence>
<dbReference type="OrthoDB" id="6624834at2"/>
<dbReference type="Pfam" id="PF04612">
    <property type="entry name" value="T2SSM"/>
    <property type="match status" value="1"/>
</dbReference>
<keyword evidence="5 10" id="KW-0997">Cell inner membrane</keyword>
<evidence type="ECO:0000256" key="1">
    <source>
        <dbReference type="ARBA" id="ARBA00004377"/>
    </source>
</evidence>
<dbReference type="EMBL" id="FRFG01000062">
    <property type="protein sequence ID" value="SHO58366.1"/>
    <property type="molecule type" value="Genomic_DNA"/>
</dbReference>
<protein>
    <recommendedName>
        <fullName evidence="10">Type II secretion system protein M</fullName>
        <shortName evidence="10">T2SS protein M</shortName>
    </recommendedName>
    <alternativeName>
        <fullName evidence="10">General secretion pathway protein M</fullName>
    </alternativeName>
</protein>
<comment type="function">
    <text evidence="10">Inner membrane component of the type II secretion system required for the energy-dependent secretion of extracellular factors such as proteases and toxins from the periplasm.</text>
</comment>
<gene>
    <name evidence="12" type="primary">epsM_2</name>
    <name evidence="12" type="ORF">VQ7734_04138</name>
</gene>
<evidence type="ECO:0000256" key="10">
    <source>
        <dbReference type="PIRNR" id="PIRNR006291"/>
    </source>
</evidence>
<dbReference type="RefSeq" id="WP_073585812.1">
    <property type="nucleotide sequence ID" value="NZ_AP024897.1"/>
</dbReference>
<dbReference type="InterPro" id="IPR023229">
    <property type="entry name" value="T2SS_M_periplasmic_sf"/>
</dbReference>
<evidence type="ECO:0000256" key="11">
    <source>
        <dbReference type="SAM" id="Phobius"/>
    </source>
</evidence>
<feature type="transmembrane region" description="Helical" evidence="11">
    <location>
        <begin position="21"/>
        <end position="39"/>
    </location>
</feature>
<organism evidence="12 13">
    <name type="scientific">Vibrio quintilis</name>
    <dbReference type="NCBI Taxonomy" id="1117707"/>
    <lineage>
        <taxon>Bacteria</taxon>
        <taxon>Pseudomonadati</taxon>
        <taxon>Pseudomonadota</taxon>
        <taxon>Gammaproteobacteria</taxon>
        <taxon>Vibrionales</taxon>
        <taxon>Vibrionaceae</taxon>
        <taxon>Vibrio</taxon>
    </lineage>
</organism>
<evidence type="ECO:0000256" key="8">
    <source>
        <dbReference type="ARBA" id="ARBA00022989"/>
    </source>
</evidence>
<proteinExistence type="inferred from homology"/>
<evidence type="ECO:0000256" key="3">
    <source>
        <dbReference type="ARBA" id="ARBA00022448"/>
    </source>
</evidence>
<keyword evidence="13" id="KW-1185">Reference proteome</keyword>
<evidence type="ECO:0000313" key="12">
    <source>
        <dbReference type="EMBL" id="SHO58366.1"/>
    </source>
</evidence>
<evidence type="ECO:0000256" key="7">
    <source>
        <dbReference type="ARBA" id="ARBA00022927"/>
    </source>
</evidence>